<dbReference type="InterPro" id="IPR002034">
    <property type="entry name" value="AIPM/Hcit_synth_CS"/>
</dbReference>
<dbReference type="Proteomes" id="UP000032545">
    <property type="component" value="Unassembled WGS sequence"/>
</dbReference>
<reference evidence="6" key="1">
    <citation type="submission" date="2015-02" db="EMBL/GenBank/DDBJ databases">
        <title>Draft Genome of Frankia sp. CpI1-S.</title>
        <authorList>
            <person name="Oshone R.T."/>
            <person name="Ngom M."/>
            <person name="Ghodhbane-Gtari F."/>
            <person name="Gtari M."/>
            <person name="Morris K."/>
            <person name="Thomas K."/>
            <person name="Sen A."/>
            <person name="Tisa L.S."/>
        </authorList>
    </citation>
    <scope>NUCLEOTIDE SEQUENCE [LARGE SCALE GENOMIC DNA]</scope>
    <source>
        <strain evidence="6">CpI1-S</strain>
    </source>
</reference>
<proteinExistence type="inferred from homology"/>
<dbReference type="PROSITE" id="PS50991">
    <property type="entry name" value="PYR_CT"/>
    <property type="match status" value="1"/>
</dbReference>
<evidence type="ECO:0000256" key="3">
    <source>
        <dbReference type="RuleBase" id="RU367143"/>
    </source>
</evidence>
<evidence type="ECO:0000256" key="1">
    <source>
        <dbReference type="ARBA" id="ARBA00022679"/>
    </source>
</evidence>
<sequence>MMTVRDPRFPSSSTTAIQSDAAIKFCDTTLRDGEQAPGVAFTAAEKLAIAAALDAIGVHQIEAGIPAMGVTERDVLREILATDPHAEIVGWCRADHRDVEAAASCGLVTAHLTIPVSDLHLKSKLGRDRAWARLRVRDCVADATDRGMRVSVGFEDASRADDAFVTDLAGELRELGVTRLRWADTVGLLDPVSAHDRLGRLVRAVPGPWEIHAHDDFGLATANTIAAVQAGFTWVSTTVLGLGERAGNAPIEEVAMALRHLLKLPVDLDTTSFRSLARLVSRAARRPLPAGKAVVGESVFAHESGIHVHGILRHPATYEPFDPAEVGGRRRLAIGKHSGRASVRYALEQYGLTAEDDEIEPLLERVRAAATQHKRGLHGRDFQELLGRVEMPTPRAEAPRREEQV</sequence>
<evidence type="ECO:0000256" key="2">
    <source>
        <dbReference type="RuleBase" id="RU003523"/>
    </source>
</evidence>
<dbReference type="InterPro" id="IPR054691">
    <property type="entry name" value="LeuA/HCS_post-cat"/>
</dbReference>
<accession>A0A0D8BGQ4</accession>
<dbReference type="NCBIfam" id="TIGR02660">
    <property type="entry name" value="nifV_homocitr"/>
    <property type="match status" value="1"/>
</dbReference>
<dbReference type="PANTHER" id="PTHR42880:SF1">
    <property type="entry name" value="ISOPROPYLMALATE_HOMOCITRATE_CITRAMALATE SYNTHASE FAMILY PROTEIN"/>
    <property type="match status" value="1"/>
</dbReference>
<dbReference type="PATRIC" id="fig|1502723.3.peg.2365"/>
<dbReference type="PROSITE" id="PS00815">
    <property type="entry name" value="AIPM_HOMOCIT_SYNTH_1"/>
    <property type="match status" value="1"/>
</dbReference>
<keyword evidence="1 2" id="KW-0808">Transferase</keyword>
<evidence type="ECO:0000313" key="5">
    <source>
        <dbReference type="EMBL" id="KJE22627.1"/>
    </source>
</evidence>
<dbReference type="CDD" id="cd07939">
    <property type="entry name" value="DRE_TIM_NifV"/>
    <property type="match status" value="1"/>
</dbReference>
<comment type="function">
    <text evidence="3">This protein is a Fe-Mo-cofactor biosynthetic component.</text>
</comment>
<protein>
    <recommendedName>
        <fullName evidence="3">Homocitrate synthase</fullName>
        <ecNumber evidence="3">2.3.3.14</ecNumber>
    </recommendedName>
</protein>
<comment type="catalytic activity">
    <reaction evidence="3">
        <text>acetyl-CoA + 2-oxoglutarate + H2O = (2R)-homocitrate + CoA + H(+)</text>
        <dbReference type="Rhea" id="RHEA:12929"/>
        <dbReference type="ChEBI" id="CHEBI:15377"/>
        <dbReference type="ChEBI" id="CHEBI:15378"/>
        <dbReference type="ChEBI" id="CHEBI:16810"/>
        <dbReference type="ChEBI" id="CHEBI:57287"/>
        <dbReference type="ChEBI" id="CHEBI:57288"/>
        <dbReference type="ChEBI" id="CHEBI:58884"/>
        <dbReference type="EC" id="2.3.3.14"/>
    </reaction>
</comment>
<dbReference type="InterPro" id="IPR013477">
    <property type="entry name" value="NifV/FrbC"/>
</dbReference>
<gene>
    <name evidence="5" type="ORF">FF36_02992</name>
</gene>
<feature type="domain" description="Pyruvate carboxyltransferase" evidence="4">
    <location>
        <begin position="23"/>
        <end position="272"/>
    </location>
</feature>
<dbReference type="InterPro" id="IPR000891">
    <property type="entry name" value="PYR_CT"/>
</dbReference>
<evidence type="ECO:0000259" key="4">
    <source>
        <dbReference type="PROSITE" id="PS50991"/>
    </source>
</evidence>
<organism evidence="5 6">
    <name type="scientific">Frankia torreyi</name>
    <dbReference type="NCBI Taxonomy" id="1856"/>
    <lineage>
        <taxon>Bacteria</taxon>
        <taxon>Bacillati</taxon>
        <taxon>Actinomycetota</taxon>
        <taxon>Actinomycetes</taxon>
        <taxon>Frankiales</taxon>
        <taxon>Frankiaceae</taxon>
        <taxon>Frankia</taxon>
    </lineage>
</organism>
<keyword evidence="5" id="KW-0012">Acyltransferase</keyword>
<dbReference type="PANTHER" id="PTHR42880">
    <property type="entry name" value="HOMOCITRATE SYNTHASE"/>
    <property type="match status" value="1"/>
</dbReference>
<reference evidence="5 6" key="2">
    <citation type="journal article" date="2016" name="Genome Announc.">
        <title>Permanent Draft Genome Sequences for Two Variants of Frankia sp. Strain CpI1, the First Frankia Strain Isolated from Root Nodules of Comptonia peregrina.</title>
        <authorList>
            <person name="Oshone R."/>
            <person name="Hurst S.G.IV."/>
            <person name="Abebe-Akele F."/>
            <person name="Simpson S."/>
            <person name="Morris K."/>
            <person name="Thomas W.K."/>
            <person name="Tisa L.S."/>
        </authorList>
    </citation>
    <scope>NUCLEOTIDE SEQUENCE [LARGE SCALE GENOMIC DNA]</scope>
    <source>
        <strain evidence="6">CpI1-S</strain>
    </source>
</reference>
<comment type="similarity">
    <text evidence="2">Belongs to the alpha-IPM synthase/homocitrate synthase family.</text>
</comment>
<dbReference type="Pfam" id="PF22617">
    <property type="entry name" value="HCS_D2"/>
    <property type="match status" value="1"/>
</dbReference>
<dbReference type="Pfam" id="PF00682">
    <property type="entry name" value="HMGL-like"/>
    <property type="match status" value="1"/>
</dbReference>
<dbReference type="AlphaFoldDB" id="A0A0D8BGQ4"/>
<dbReference type="SUPFAM" id="SSF51569">
    <property type="entry name" value="Aldolase"/>
    <property type="match status" value="1"/>
</dbReference>
<dbReference type="Gene3D" id="3.20.20.70">
    <property type="entry name" value="Aldolase class I"/>
    <property type="match status" value="1"/>
</dbReference>
<dbReference type="GO" id="GO:0019752">
    <property type="term" value="P:carboxylic acid metabolic process"/>
    <property type="evidence" value="ECO:0007669"/>
    <property type="project" value="UniProtKB-UniRule"/>
</dbReference>
<dbReference type="EMBL" id="JYFN01000021">
    <property type="protein sequence ID" value="KJE22627.1"/>
    <property type="molecule type" value="Genomic_DNA"/>
</dbReference>
<dbReference type="GO" id="GO:0009399">
    <property type="term" value="P:nitrogen fixation"/>
    <property type="evidence" value="ECO:0007669"/>
    <property type="project" value="UniProtKB-UniRule"/>
</dbReference>
<dbReference type="InterPro" id="IPR013785">
    <property type="entry name" value="Aldolase_TIM"/>
</dbReference>
<keyword evidence="3" id="KW-0535">Nitrogen fixation</keyword>
<dbReference type="OrthoDB" id="9803573at2"/>
<comment type="caution">
    <text evidence="5">The sequence shown here is derived from an EMBL/GenBank/DDBJ whole genome shotgun (WGS) entry which is preliminary data.</text>
</comment>
<dbReference type="EC" id="2.3.3.14" evidence="3"/>
<name>A0A0D8BGQ4_9ACTN</name>
<evidence type="ECO:0000313" key="6">
    <source>
        <dbReference type="Proteomes" id="UP000032545"/>
    </source>
</evidence>
<dbReference type="GO" id="GO:0004410">
    <property type="term" value="F:homocitrate synthase activity"/>
    <property type="evidence" value="ECO:0007669"/>
    <property type="project" value="UniProtKB-UniRule"/>
</dbReference>
<keyword evidence="6" id="KW-1185">Reference proteome</keyword>
<dbReference type="PROSITE" id="PS00816">
    <property type="entry name" value="AIPM_HOMOCIT_SYNTH_2"/>
    <property type="match status" value="1"/>
</dbReference>
<dbReference type="Gene3D" id="1.10.238.260">
    <property type="match status" value="1"/>
</dbReference>